<gene>
    <name evidence="2" type="ORF">F0562_025467</name>
</gene>
<dbReference type="EMBL" id="CM018037">
    <property type="protein sequence ID" value="KAA8538775.1"/>
    <property type="molecule type" value="Genomic_DNA"/>
</dbReference>
<evidence type="ECO:0000313" key="3">
    <source>
        <dbReference type="Proteomes" id="UP000325577"/>
    </source>
</evidence>
<feature type="region of interest" description="Disordered" evidence="1">
    <location>
        <begin position="267"/>
        <end position="300"/>
    </location>
</feature>
<reference evidence="2 3" key="1">
    <citation type="submission" date="2019-09" db="EMBL/GenBank/DDBJ databases">
        <title>A chromosome-level genome assembly of the Chinese tupelo Nyssa sinensis.</title>
        <authorList>
            <person name="Yang X."/>
            <person name="Kang M."/>
            <person name="Yang Y."/>
            <person name="Xiong H."/>
            <person name="Wang M."/>
            <person name="Zhang Z."/>
            <person name="Wang Z."/>
            <person name="Wu H."/>
            <person name="Ma T."/>
            <person name="Liu J."/>
            <person name="Xi Z."/>
        </authorList>
    </citation>
    <scope>NUCLEOTIDE SEQUENCE [LARGE SCALE GENOMIC DNA]</scope>
    <source>
        <strain evidence="2">J267</strain>
        <tissue evidence="2">Leaf</tissue>
    </source>
</reference>
<evidence type="ECO:0000256" key="1">
    <source>
        <dbReference type="SAM" id="MobiDB-lite"/>
    </source>
</evidence>
<dbReference type="AlphaFoldDB" id="A0A5J5B6E6"/>
<organism evidence="2 3">
    <name type="scientific">Nyssa sinensis</name>
    <dbReference type="NCBI Taxonomy" id="561372"/>
    <lineage>
        <taxon>Eukaryota</taxon>
        <taxon>Viridiplantae</taxon>
        <taxon>Streptophyta</taxon>
        <taxon>Embryophyta</taxon>
        <taxon>Tracheophyta</taxon>
        <taxon>Spermatophyta</taxon>
        <taxon>Magnoliopsida</taxon>
        <taxon>eudicotyledons</taxon>
        <taxon>Gunneridae</taxon>
        <taxon>Pentapetalae</taxon>
        <taxon>asterids</taxon>
        <taxon>Cornales</taxon>
        <taxon>Nyssaceae</taxon>
        <taxon>Nyssa</taxon>
    </lineage>
</organism>
<protein>
    <submittedName>
        <fullName evidence="2">Uncharacterized protein</fullName>
    </submittedName>
</protein>
<evidence type="ECO:0000313" key="2">
    <source>
        <dbReference type="EMBL" id="KAA8538775.1"/>
    </source>
</evidence>
<feature type="compositionally biased region" description="Polar residues" evidence="1">
    <location>
        <begin position="267"/>
        <end position="280"/>
    </location>
</feature>
<keyword evidence="3" id="KW-1185">Reference proteome</keyword>
<dbReference type="Proteomes" id="UP000325577">
    <property type="component" value="Linkage Group LG14"/>
</dbReference>
<accession>A0A5J5B6E6</accession>
<name>A0A5J5B6E6_9ASTE</name>
<proteinExistence type="predicted"/>
<sequence>MAFSPSSYTASNGLQATKHHQSQGVSAYSTFNGSLTNKYHPSQKVATIATVHGSNINKSHHAHGVSATHLHNSTAIRNFEDEEVYASTLVAALHNSPSRLTWAEQASSREFIPKEALDLAEKYGGFSVNSDFLIDSVNQYTEEVINGGSNTDGAEKGECCTRSKLATVKKCNHSNQAQQSRSSAAVQVTVQPTALSETIQSTTQHAAPTGGGPLTHSHSVSYIGLRGTGRSTAIPEITPTVGGQEEDSLLAGMDPVLLPKAIATQRSAPTGPISNRSLSYCSGGHSGHSKRWRKGGQGGY</sequence>